<keyword evidence="3 7" id="KW-0238">DNA-binding</keyword>
<dbReference type="InterPro" id="IPR036236">
    <property type="entry name" value="Znf_C2H2_sf"/>
</dbReference>
<reference evidence="13" key="3">
    <citation type="submission" date="2025-09" db="UniProtKB">
        <authorList>
            <consortium name="Ensembl"/>
        </authorList>
    </citation>
    <scope>IDENTIFICATION</scope>
</reference>
<dbReference type="GO" id="GO:0008270">
    <property type="term" value="F:zinc ion binding"/>
    <property type="evidence" value="ECO:0007669"/>
    <property type="project" value="UniProtKB-KW"/>
</dbReference>
<reference evidence="13" key="1">
    <citation type="submission" date="2019-06" db="EMBL/GenBank/DDBJ databases">
        <authorList>
            <consortium name="Wellcome Sanger Institute Data Sharing"/>
        </authorList>
    </citation>
    <scope>NUCLEOTIDE SEQUENCE [LARGE SCALE GENOMIC DNA]</scope>
</reference>
<keyword evidence="8" id="KW-0479">Metal-binding</keyword>
<evidence type="ECO:0000256" key="7">
    <source>
        <dbReference type="PIRNR" id="PIRNR003153"/>
    </source>
</evidence>
<dbReference type="PIRSF" id="PIRSF003153">
    <property type="entry name" value="ATF2_CRE-BP1"/>
    <property type="match status" value="1"/>
</dbReference>
<protein>
    <recommendedName>
        <fullName evidence="7">Cyclic AMP-dependent transcription factor ATF-7</fullName>
    </recommendedName>
</protein>
<dbReference type="FunFam" id="1.20.5.170:FF:000010">
    <property type="entry name" value="Cyclic AMP-dependent transcription factor ATF-2"/>
    <property type="match status" value="1"/>
</dbReference>
<dbReference type="CDD" id="cd14687">
    <property type="entry name" value="bZIP_ATF2"/>
    <property type="match status" value="1"/>
</dbReference>
<dbReference type="GeneTree" id="ENSGT00940000155261"/>
<evidence type="ECO:0000259" key="12">
    <source>
        <dbReference type="PROSITE" id="PS50217"/>
    </source>
</evidence>
<dbReference type="Gene3D" id="3.30.160.60">
    <property type="entry name" value="Classic Zinc Finger"/>
    <property type="match status" value="1"/>
</dbReference>
<evidence type="ECO:0000256" key="3">
    <source>
        <dbReference type="ARBA" id="ARBA00023125"/>
    </source>
</evidence>
<sequence>MNDEQDRPYVCGAPGCSQRFQLEEHLMIHRHKHEMTLKFPSIKTDNAFTDQTPTPTRFLRNCEEVGLFNEIEEEFLQAQEEEKSKQQPHDIHGSHDGDDATVPASTSTAAPPSSSPAPTSDPQLPTALPCPASTASGKHPQLPAPPIRESTAPSGSPITTIPSAPGLTSRAPPLCSSTGTGCLCLTFNDGIYVLQVSPVAQQIQPSQPSHSPHAMQPGASCGGGGGGGGRRRRTLEQDPDERRQKFLERNRAAATRCRQKRKVWVSSLEKKAEELTHTNLQLQNEVTSLRSEVGQLKQILLTHKDCPVTARQREAQGYPRCNSTTLTHPKMSHVCIVCPVLTNYPSKRHMDLVLHLEAHHYKRHAQLQST</sequence>
<evidence type="ECO:0000256" key="2">
    <source>
        <dbReference type="ARBA" id="ARBA00023015"/>
    </source>
</evidence>
<keyword evidence="5 7" id="KW-0804">Transcription</keyword>
<evidence type="ECO:0000256" key="5">
    <source>
        <dbReference type="ARBA" id="ARBA00023163"/>
    </source>
</evidence>
<evidence type="ECO:0000313" key="14">
    <source>
        <dbReference type="Proteomes" id="UP000472263"/>
    </source>
</evidence>
<dbReference type="SUPFAM" id="SSF57667">
    <property type="entry name" value="beta-beta-alpha zinc fingers"/>
    <property type="match status" value="1"/>
</dbReference>
<dbReference type="Ensembl" id="ENSMMDT00005002429.1">
    <property type="protein sequence ID" value="ENSMMDP00005002390.1"/>
    <property type="gene ID" value="ENSMMDG00005001324.1"/>
</dbReference>
<dbReference type="PROSITE" id="PS50157">
    <property type="entry name" value="ZINC_FINGER_C2H2_2"/>
    <property type="match status" value="1"/>
</dbReference>
<feature type="compositionally biased region" description="Low complexity" evidence="10">
    <location>
        <begin position="203"/>
        <end position="217"/>
    </location>
</feature>
<dbReference type="PANTHER" id="PTHR19304">
    <property type="entry name" value="CYCLIC-AMP RESPONSE ELEMENT BINDING PROTEIN"/>
    <property type="match status" value="1"/>
</dbReference>
<evidence type="ECO:0000256" key="10">
    <source>
        <dbReference type="SAM" id="MobiDB-lite"/>
    </source>
</evidence>
<feature type="compositionally biased region" description="Basic and acidic residues" evidence="10">
    <location>
        <begin position="80"/>
        <end position="98"/>
    </location>
</feature>
<keyword evidence="9" id="KW-0175">Coiled coil</keyword>
<accession>A0A667WCH3</accession>
<dbReference type="Proteomes" id="UP000472263">
    <property type="component" value="Chromosome 11"/>
</dbReference>
<feature type="domain" description="C2H2-type" evidence="11">
    <location>
        <begin position="9"/>
        <end position="33"/>
    </location>
</feature>
<comment type="subunit">
    <text evidence="7">Homodimer; binds DNA as homodimer. Heterodimer; heterodimerizes with other members of ATF family and with JUN family members.</text>
</comment>
<evidence type="ECO:0000256" key="9">
    <source>
        <dbReference type="SAM" id="Coils"/>
    </source>
</evidence>
<dbReference type="GO" id="GO:0005634">
    <property type="term" value="C:nucleus"/>
    <property type="evidence" value="ECO:0007669"/>
    <property type="project" value="UniProtKB-SubCell"/>
</dbReference>
<name>A0A667WCH3_9TELE</name>
<dbReference type="PROSITE" id="PS00028">
    <property type="entry name" value="ZINC_FINGER_C2H2_1"/>
    <property type="match status" value="1"/>
</dbReference>
<dbReference type="InParanoid" id="A0A667WCH3"/>
<feature type="domain" description="BZIP" evidence="12">
    <location>
        <begin position="240"/>
        <end position="303"/>
    </location>
</feature>
<keyword evidence="8" id="KW-0862">Zinc</keyword>
<dbReference type="InterPro" id="IPR004827">
    <property type="entry name" value="bZIP"/>
</dbReference>
<feature type="compositionally biased region" description="Low complexity" evidence="10">
    <location>
        <begin position="100"/>
        <end position="122"/>
    </location>
</feature>
<dbReference type="InterPro" id="IPR013087">
    <property type="entry name" value="Znf_C2H2_type"/>
</dbReference>
<evidence type="ECO:0000256" key="1">
    <source>
        <dbReference type="ARBA" id="ARBA00004123"/>
    </source>
</evidence>
<keyword evidence="4 7" id="KW-0010">Activator</keyword>
<dbReference type="SMART" id="SM00338">
    <property type="entry name" value="BRLZ"/>
    <property type="match status" value="1"/>
</dbReference>
<dbReference type="PROSITE" id="PS00036">
    <property type="entry name" value="BZIP_BASIC"/>
    <property type="match status" value="1"/>
</dbReference>
<evidence type="ECO:0000256" key="6">
    <source>
        <dbReference type="ARBA" id="ARBA00023242"/>
    </source>
</evidence>
<dbReference type="SMART" id="SM00355">
    <property type="entry name" value="ZnF_C2H2"/>
    <property type="match status" value="2"/>
</dbReference>
<feature type="coiled-coil region" evidence="9">
    <location>
        <begin position="265"/>
        <end position="299"/>
    </location>
</feature>
<proteinExistence type="inferred from homology"/>
<evidence type="ECO:0000313" key="13">
    <source>
        <dbReference type="Ensembl" id="ENSMMDP00005002390.1"/>
    </source>
</evidence>
<organism evidence="13 14">
    <name type="scientific">Myripristis murdjan</name>
    <name type="common">pinecone soldierfish</name>
    <dbReference type="NCBI Taxonomy" id="586833"/>
    <lineage>
        <taxon>Eukaryota</taxon>
        <taxon>Metazoa</taxon>
        <taxon>Chordata</taxon>
        <taxon>Craniata</taxon>
        <taxon>Vertebrata</taxon>
        <taxon>Euteleostomi</taxon>
        <taxon>Actinopterygii</taxon>
        <taxon>Neopterygii</taxon>
        <taxon>Teleostei</taxon>
        <taxon>Neoteleostei</taxon>
        <taxon>Acanthomorphata</taxon>
        <taxon>Holocentriformes</taxon>
        <taxon>Holocentridae</taxon>
        <taxon>Myripristis</taxon>
    </lineage>
</organism>
<dbReference type="GO" id="GO:0003700">
    <property type="term" value="F:DNA-binding transcription factor activity"/>
    <property type="evidence" value="ECO:0007669"/>
    <property type="project" value="UniProtKB-UniRule"/>
</dbReference>
<dbReference type="GO" id="GO:0003677">
    <property type="term" value="F:DNA binding"/>
    <property type="evidence" value="ECO:0007669"/>
    <property type="project" value="UniProtKB-UniRule"/>
</dbReference>
<dbReference type="InterPro" id="IPR051027">
    <property type="entry name" value="bZIP_transcription_factors"/>
</dbReference>
<dbReference type="PROSITE" id="PS50217">
    <property type="entry name" value="BZIP"/>
    <property type="match status" value="1"/>
</dbReference>
<feature type="compositionally biased region" description="Polar residues" evidence="10">
    <location>
        <begin position="151"/>
        <end position="162"/>
    </location>
</feature>
<comment type="subcellular location">
    <subcellularLocation>
        <location evidence="1 7">Nucleus</location>
    </subcellularLocation>
</comment>
<comment type="function">
    <text evidence="7">Stress-responsive chromatin regulator that plays a role in various biological processes including innate immunological memory, adipocyte differentiation or telomerase regulation. In absence of stress, contributes to the formation of heterochromatin and heterochromatin-like structure by recruiting histone H3K9 tri- and di-methyltransferases thus silencing the transcription of target genes such as STAT1 in adipocytes, or genes involved in innate immunity in macrophages and adipocytes. Stress induces ATF7 phosphorylation that disrupts interactions with histone methyltransferase and enhances the association with coactivators containing histone acetyltransferase and/or histone demethylase, leading to disruption of the heterochromatin-like structure and subsequently transcriptional activation. In response to TNF-alpha, which is induced by various stresses, phosphorylated ATF7 and telomerase are released from telomeres leading to telomere shortening.</text>
</comment>
<comment type="similarity">
    <text evidence="7">Belongs to the bZIP family.</text>
</comment>
<evidence type="ECO:0000256" key="4">
    <source>
        <dbReference type="ARBA" id="ARBA00023159"/>
    </source>
</evidence>
<dbReference type="Gene3D" id="1.20.5.170">
    <property type="match status" value="1"/>
</dbReference>
<keyword evidence="6 7" id="KW-0539">Nucleus</keyword>
<keyword evidence="14" id="KW-1185">Reference proteome</keyword>
<dbReference type="InterPro" id="IPR046347">
    <property type="entry name" value="bZIP_sf"/>
</dbReference>
<feature type="compositionally biased region" description="Basic and acidic residues" evidence="10">
    <location>
        <begin position="234"/>
        <end position="243"/>
    </location>
</feature>
<dbReference type="AlphaFoldDB" id="A0A667WCH3"/>
<feature type="region of interest" description="Disordered" evidence="10">
    <location>
        <begin position="203"/>
        <end position="243"/>
    </location>
</feature>
<dbReference type="Pfam" id="PF00170">
    <property type="entry name" value="bZIP_1"/>
    <property type="match status" value="1"/>
</dbReference>
<evidence type="ECO:0000256" key="8">
    <source>
        <dbReference type="PROSITE-ProRule" id="PRU00042"/>
    </source>
</evidence>
<reference evidence="13" key="2">
    <citation type="submission" date="2025-08" db="UniProtKB">
        <authorList>
            <consortium name="Ensembl"/>
        </authorList>
    </citation>
    <scope>IDENTIFICATION</scope>
</reference>
<dbReference type="InterPro" id="IPR016378">
    <property type="entry name" value="TF_CRE-BP1-typ"/>
</dbReference>
<dbReference type="SUPFAM" id="SSF57959">
    <property type="entry name" value="Leucine zipper domain"/>
    <property type="match status" value="1"/>
</dbReference>
<evidence type="ECO:0000259" key="11">
    <source>
        <dbReference type="PROSITE" id="PS50157"/>
    </source>
</evidence>
<feature type="region of interest" description="Disordered" evidence="10">
    <location>
        <begin position="78"/>
        <end position="165"/>
    </location>
</feature>
<keyword evidence="2 7" id="KW-0805">Transcription regulation</keyword>
<keyword evidence="8" id="KW-0863">Zinc-finger</keyword>